<keyword evidence="2" id="KW-1185">Reference proteome</keyword>
<reference evidence="2" key="1">
    <citation type="journal article" date="2019" name="Int. J. Syst. Evol. Microbiol.">
        <title>The Global Catalogue of Microorganisms (GCM) 10K type strain sequencing project: providing services to taxonomists for standard genome sequencing and annotation.</title>
        <authorList>
            <consortium name="The Broad Institute Genomics Platform"/>
            <consortium name="The Broad Institute Genome Sequencing Center for Infectious Disease"/>
            <person name="Wu L."/>
            <person name="Ma J."/>
        </authorList>
    </citation>
    <scope>NUCLEOTIDE SEQUENCE [LARGE SCALE GENOMIC DNA]</scope>
    <source>
        <strain evidence="2">CCUG 54356</strain>
    </source>
</reference>
<comment type="caution">
    <text evidence="1">The sequence shown here is derived from an EMBL/GenBank/DDBJ whole genome shotgun (WGS) entry which is preliminary data.</text>
</comment>
<protein>
    <recommendedName>
        <fullName evidence="3">Killer suppression protein HigA</fullName>
    </recommendedName>
</protein>
<proteinExistence type="predicted"/>
<dbReference type="RefSeq" id="WP_230438525.1">
    <property type="nucleotide sequence ID" value="NZ_CP087715.1"/>
</dbReference>
<dbReference type="EMBL" id="JBHTLR010000007">
    <property type="protein sequence ID" value="MFD1216429.1"/>
    <property type="molecule type" value="Genomic_DNA"/>
</dbReference>
<gene>
    <name evidence="1" type="ORF">ACFQ2X_07460</name>
</gene>
<accession>A0ABW3U7V3</accession>
<name>A0ABW3U7V3_9GAMM</name>
<organism evidence="1 2">
    <name type="scientific">Microbulbifer celer</name>
    <dbReference type="NCBI Taxonomy" id="435905"/>
    <lineage>
        <taxon>Bacteria</taxon>
        <taxon>Pseudomonadati</taxon>
        <taxon>Pseudomonadota</taxon>
        <taxon>Gammaproteobacteria</taxon>
        <taxon>Cellvibrionales</taxon>
        <taxon>Microbulbiferaceae</taxon>
        <taxon>Microbulbifer</taxon>
    </lineage>
</organism>
<evidence type="ECO:0008006" key="3">
    <source>
        <dbReference type="Google" id="ProtNLM"/>
    </source>
</evidence>
<sequence>MEIAFLTKALRDQCENECVAQDCFGINVTEVLKKRLADIRSATTVFDLLVGKPRPILENGDELFVLELADQYLIKFSANHVSNPRLVNDQIDWSKIYRIKILGIEK</sequence>
<dbReference type="Proteomes" id="UP001597264">
    <property type="component" value="Unassembled WGS sequence"/>
</dbReference>
<evidence type="ECO:0000313" key="1">
    <source>
        <dbReference type="EMBL" id="MFD1216429.1"/>
    </source>
</evidence>
<evidence type="ECO:0000313" key="2">
    <source>
        <dbReference type="Proteomes" id="UP001597264"/>
    </source>
</evidence>